<organism evidence="2 3">
    <name type="scientific">Linnemannia schmuckeri</name>
    <dbReference type="NCBI Taxonomy" id="64567"/>
    <lineage>
        <taxon>Eukaryota</taxon>
        <taxon>Fungi</taxon>
        <taxon>Fungi incertae sedis</taxon>
        <taxon>Mucoromycota</taxon>
        <taxon>Mortierellomycotina</taxon>
        <taxon>Mortierellomycetes</taxon>
        <taxon>Mortierellales</taxon>
        <taxon>Mortierellaceae</taxon>
        <taxon>Linnemannia</taxon>
    </lineage>
</organism>
<dbReference type="AlphaFoldDB" id="A0A9P5RRS0"/>
<dbReference type="Proteomes" id="UP000748756">
    <property type="component" value="Unassembled WGS sequence"/>
</dbReference>
<feature type="non-terminal residue" evidence="2">
    <location>
        <position position="1"/>
    </location>
</feature>
<feature type="region of interest" description="Disordered" evidence="1">
    <location>
        <begin position="68"/>
        <end position="91"/>
    </location>
</feature>
<reference evidence="2" key="1">
    <citation type="journal article" date="2020" name="Fungal Divers.">
        <title>Resolving the Mortierellaceae phylogeny through synthesis of multi-gene phylogenetics and phylogenomics.</title>
        <authorList>
            <person name="Vandepol N."/>
            <person name="Liber J."/>
            <person name="Desiro A."/>
            <person name="Na H."/>
            <person name="Kennedy M."/>
            <person name="Barry K."/>
            <person name="Grigoriev I.V."/>
            <person name="Miller A.N."/>
            <person name="O'Donnell K."/>
            <person name="Stajich J.E."/>
            <person name="Bonito G."/>
        </authorList>
    </citation>
    <scope>NUCLEOTIDE SEQUENCE</scope>
    <source>
        <strain evidence="2">NRRL 6426</strain>
    </source>
</reference>
<gene>
    <name evidence="2" type="ORF">BG015_001496</name>
</gene>
<sequence length="164" mass="18580">GLECFTVFIAKQPGDKPEWEARVFEQISKLRRLQSLFLERAPYWSGESVRPNAVMNMETLDLRLACSRSRNSSSPSNNGGVGTGGSGSEGGDGDLSCWSSLVQLRELSFDDDRQMLGMNEVLWMVEHWRNLAWVWGRFLVVEDDDGCDMLRRVFEKNNIKCGPN</sequence>
<evidence type="ECO:0000313" key="2">
    <source>
        <dbReference type="EMBL" id="KAF9140859.1"/>
    </source>
</evidence>
<evidence type="ECO:0000313" key="3">
    <source>
        <dbReference type="Proteomes" id="UP000748756"/>
    </source>
</evidence>
<comment type="caution">
    <text evidence="2">The sequence shown here is derived from an EMBL/GenBank/DDBJ whole genome shotgun (WGS) entry which is preliminary data.</text>
</comment>
<feature type="compositionally biased region" description="Low complexity" evidence="1">
    <location>
        <begin position="68"/>
        <end position="78"/>
    </location>
</feature>
<dbReference type="OrthoDB" id="2415168at2759"/>
<accession>A0A9P5RRS0</accession>
<proteinExistence type="predicted"/>
<evidence type="ECO:0000256" key="1">
    <source>
        <dbReference type="SAM" id="MobiDB-lite"/>
    </source>
</evidence>
<feature type="compositionally biased region" description="Gly residues" evidence="1">
    <location>
        <begin position="79"/>
        <end position="90"/>
    </location>
</feature>
<name>A0A9P5RRS0_9FUNG</name>
<protein>
    <submittedName>
        <fullName evidence="2">Uncharacterized protein</fullName>
    </submittedName>
</protein>
<dbReference type="EMBL" id="JAAAUQ010001270">
    <property type="protein sequence ID" value="KAF9140859.1"/>
    <property type="molecule type" value="Genomic_DNA"/>
</dbReference>
<keyword evidence="3" id="KW-1185">Reference proteome</keyword>